<dbReference type="Proteomes" id="UP000580517">
    <property type="component" value="Unassembled WGS sequence"/>
</dbReference>
<dbReference type="Pfam" id="PF05845">
    <property type="entry name" value="PhnH"/>
    <property type="match status" value="1"/>
</dbReference>
<comment type="caution">
    <text evidence="1">The sequence shown here is derived from an EMBL/GenBank/DDBJ whole genome shotgun (WGS) entry which is preliminary data.</text>
</comment>
<accession>A0A853FHH7</accession>
<keyword evidence="2" id="KW-1185">Reference proteome</keyword>
<protein>
    <submittedName>
        <fullName evidence="1">Phosphonate C-P lyase system protein PhnH</fullName>
    </submittedName>
</protein>
<dbReference type="GO" id="GO:0016829">
    <property type="term" value="F:lyase activity"/>
    <property type="evidence" value="ECO:0007669"/>
    <property type="project" value="UniProtKB-KW"/>
</dbReference>
<sequence>MQNAMLSPGFAQPVEDANRTFRQTMAALSEPGTLHEMADTPTVQGLCTAAYALCLGLLDADTPLWISPALDGRAVRANLAFHCGCPIVQAPAQAQFALVTSNDLDVLRSLDTGTDRDPHLSCSVFMQLNSLDGGVETTWQGPGIQGTRTVALPLPQTFWRVRSLAAFPRGLDFFFMAGRQLSALPRSTRVLRPIPEDR</sequence>
<dbReference type="GO" id="GO:0019634">
    <property type="term" value="P:organic phosphonate metabolic process"/>
    <property type="evidence" value="ECO:0007669"/>
    <property type="project" value="InterPro"/>
</dbReference>
<dbReference type="OrthoDB" id="9814509at2"/>
<organism evidence="1 2">
    <name type="scientific">Allopusillimonas soli</name>
    <dbReference type="NCBI Taxonomy" id="659016"/>
    <lineage>
        <taxon>Bacteria</taxon>
        <taxon>Pseudomonadati</taxon>
        <taxon>Pseudomonadota</taxon>
        <taxon>Betaproteobacteria</taxon>
        <taxon>Burkholderiales</taxon>
        <taxon>Alcaligenaceae</taxon>
        <taxon>Allopusillimonas</taxon>
    </lineage>
</organism>
<reference evidence="1 2" key="1">
    <citation type="submission" date="2020-07" db="EMBL/GenBank/DDBJ databases">
        <title>Taxonomic revisions and descriptions of new bacterial species based on genomic comparisons in the high-G+C-content subgroup of the family Alcaligenaceae.</title>
        <authorList>
            <person name="Szabo A."/>
            <person name="Felfoldi T."/>
        </authorList>
    </citation>
    <scope>NUCLEOTIDE SEQUENCE [LARGE SCALE GENOMIC DNA]</scope>
    <source>
        <strain evidence="1 2">DSM 25264</strain>
    </source>
</reference>
<evidence type="ECO:0000313" key="2">
    <source>
        <dbReference type="Proteomes" id="UP000580517"/>
    </source>
</evidence>
<evidence type="ECO:0000313" key="1">
    <source>
        <dbReference type="EMBL" id="NYT37436.1"/>
    </source>
</evidence>
<dbReference type="Gene3D" id="3.40.50.11310">
    <property type="entry name" value="Bacterial phosphonate metabolism protein PhnH"/>
    <property type="match status" value="1"/>
</dbReference>
<dbReference type="InterPro" id="IPR008772">
    <property type="entry name" value="Phosphonate_metab_PhnH"/>
</dbReference>
<dbReference type="SUPFAM" id="SSF159709">
    <property type="entry name" value="PhnH-like"/>
    <property type="match status" value="1"/>
</dbReference>
<keyword evidence="1" id="KW-0456">Lyase</keyword>
<dbReference type="InterPro" id="IPR038058">
    <property type="entry name" value="PhnH-like_sp"/>
</dbReference>
<dbReference type="NCBIfam" id="TIGR03292">
    <property type="entry name" value="PhnH_redo"/>
    <property type="match status" value="1"/>
</dbReference>
<dbReference type="EMBL" id="JACCEW010000003">
    <property type="protein sequence ID" value="NYT37436.1"/>
    <property type="molecule type" value="Genomic_DNA"/>
</dbReference>
<gene>
    <name evidence="1" type="primary">phnH</name>
    <name evidence="1" type="ORF">H0A68_11180</name>
</gene>
<proteinExistence type="predicted"/>
<dbReference type="AlphaFoldDB" id="A0A853FHH7"/>
<dbReference type="PIRSF" id="PIRSF020680">
    <property type="entry name" value="PhnH"/>
    <property type="match status" value="1"/>
</dbReference>
<name>A0A853FHH7_9BURK</name>